<dbReference type="AlphaFoldDB" id="A0A0J7AWU4"/>
<dbReference type="EMBL" id="DS028093">
    <property type="protein sequence ID" value="KMP01852.1"/>
    <property type="molecule type" value="Genomic_DNA"/>
</dbReference>
<name>A0A0J7AWU4_COCIT</name>
<accession>A0A0J7AWU4</accession>
<evidence type="ECO:0000313" key="1">
    <source>
        <dbReference type="EMBL" id="KMP01852.1"/>
    </source>
</evidence>
<gene>
    <name evidence="1" type="ORF">CIRG_01991</name>
</gene>
<evidence type="ECO:0000313" key="2">
    <source>
        <dbReference type="Proteomes" id="UP000054565"/>
    </source>
</evidence>
<proteinExistence type="predicted"/>
<organism evidence="1 2">
    <name type="scientific">Coccidioides immitis RMSCC 2394</name>
    <dbReference type="NCBI Taxonomy" id="404692"/>
    <lineage>
        <taxon>Eukaryota</taxon>
        <taxon>Fungi</taxon>
        <taxon>Dikarya</taxon>
        <taxon>Ascomycota</taxon>
        <taxon>Pezizomycotina</taxon>
        <taxon>Eurotiomycetes</taxon>
        <taxon>Eurotiomycetidae</taxon>
        <taxon>Onygenales</taxon>
        <taxon>Onygenaceae</taxon>
        <taxon>Coccidioides</taxon>
    </lineage>
</organism>
<dbReference type="Proteomes" id="UP000054565">
    <property type="component" value="Unassembled WGS sequence"/>
</dbReference>
<sequence length="117" mass="13154">MALQPSNLGYGYFWASSGNLKPGTGSSPDPRTESYDFHINAGDEPPRLKFLPTRQRFDDPQAQTKVRQCVFDDRDIRWFTSNLSVISVLTSQGQHSCISTAQNLRNFPPPPLSHSQE</sequence>
<protein>
    <submittedName>
        <fullName evidence="1">Uncharacterized protein</fullName>
    </submittedName>
</protein>
<reference evidence="2" key="1">
    <citation type="journal article" date="2010" name="Genome Res.">
        <title>Population genomic sequencing of Coccidioides fungi reveals recent hybridization and transposon control.</title>
        <authorList>
            <person name="Neafsey D.E."/>
            <person name="Barker B.M."/>
            <person name="Sharpton T.J."/>
            <person name="Stajich J.E."/>
            <person name="Park D.J."/>
            <person name="Whiston E."/>
            <person name="Hung C.-Y."/>
            <person name="McMahan C."/>
            <person name="White J."/>
            <person name="Sykes S."/>
            <person name="Heiman D."/>
            <person name="Young S."/>
            <person name="Zeng Q."/>
            <person name="Abouelleil A."/>
            <person name="Aftuck L."/>
            <person name="Bessette D."/>
            <person name="Brown A."/>
            <person name="FitzGerald M."/>
            <person name="Lui A."/>
            <person name="Macdonald J.P."/>
            <person name="Priest M."/>
            <person name="Orbach M.J."/>
            <person name="Galgiani J.N."/>
            <person name="Kirkland T.N."/>
            <person name="Cole G.T."/>
            <person name="Birren B.W."/>
            <person name="Henn M.R."/>
            <person name="Taylor J.W."/>
            <person name="Rounsley S.D."/>
        </authorList>
    </citation>
    <scope>NUCLEOTIDE SEQUENCE [LARGE SCALE GENOMIC DNA]</scope>
    <source>
        <strain evidence="2">RMSCC 2394</strain>
    </source>
</reference>